<feature type="compositionally biased region" description="Polar residues" evidence="3">
    <location>
        <begin position="1"/>
        <end position="11"/>
    </location>
</feature>
<feature type="region of interest" description="Disordered" evidence="3">
    <location>
        <begin position="708"/>
        <end position="740"/>
    </location>
</feature>
<feature type="compositionally biased region" description="Pro residues" evidence="3">
    <location>
        <begin position="580"/>
        <end position="608"/>
    </location>
</feature>
<dbReference type="OrthoDB" id="340227at2759"/>
<feature type="region of interest" description="Disordered" evidence="3">
    <location>
        <begin position="329"/>
        <end position="524"/>
    </location>
</feature>
<feature type="compositionally biased region" description="Polar residues" evidence="3">
    <location>
        <begin position="25"/>
        <end position="34"/>
    </location>
</feature>
<feature type="compositionally biased region" description="Gly residues" evidence="3">
    <location>
        <begin position="920"/>
        <end position="939"/>
    </location>
</feature>
<dbReference type="EMBL" id="KV722638">
    <property type="protein sequence ID" value="OCH84757.1"/>
    <property type="molecule type" value="Genomic_DNA"/>
</dbReference>
<proteinExistence type="predicted"/>
<dbReference type="CDD" id="cd07323">
    <property type="entry name" value="LAM"/>
    <property type="match status" value="1"/>
</dbReference>
<feature type="compositionally biased region" description="Basic and acidic residues" evidence="3">
    <location>
        <begin position="632"/>
        <end position="645"/>
    </location>
</feature>
<dbReference type="Proteomes" id="UP000250043">
    <property type="component" value="Unassembled WGS sequence"/>
</dbReference>
<dbReference type="SMART" id="SM00715">
    <property type="entry name" value="LA"/>
    <property type="match status" value="1"/>
</dbReference>
<dbReference type="AlphaFoldDB" id="A0A8E2AQB4"/>
<dbReference type="InterPro" id="IPR036388">
    <property type="entry name" value="WH-like_DNA-bd_sf"/>
</dbReference>
<feature type="compositionally biased region" description="Acidic residues" evidence="3">
    <location>
        <begin position="1147"/>
        <end position="1156"/>
    </location>
</feature>
<feature type="compositionally biased region" description="Basic and acidic residues" evidence="3">
    <location>
        <begin position="889"/>
        <end position="908"/>
    </location>
</feature>
<feature type="compositionally biased region" description="Polar residues" evidence="3">
    <location>
        <begin position="433"/>
        <end position="444"/>
    </location>
</feature>
<feature type="domain" description="HTH La-type RNA-binding" evidence="4">
    <location>
        <begin position="1019"/>
        <end position="1108"/>
    </location>
</feature>
<evidence type="ECO:0000313" key="6">
    <source>
        <dbReference type="Proteomes" id="UP000250043"/>
    </source>
</evidence>
<accession>A0A8E2AQB4</accession>
<feature type="compositionally biased region" description="Low complexity" evidence="3">
    <location>
        <begin position="380"/>
        <end position="395"/>
    </location>
</feature>
<dbReference type="PROSITE" id="PS50961">
    <property type="entry name" value="HTH_LA"/>
    <property type="match status" value="1"/>
</dbReference>
<sequence>MVSPPASSNPRPLSYADRAKKAQNLKPQNAPQQRISPQNASAPSSSIPAPNAPSSSTMTTSRPSSPVPAPASTVKGSNGDASHADLSPAPSAAPQQKAAAPPPVNVWTLRKEQMAAQVRARTNQGPSQEKPPPSKDDSEQTISPSPFSPQAVAFSNTLPAVATTSATAQNIANHHTSPATTPVSATNGHAPLPNSPSDDPFIVRPNIAPRPVVQPATLPPAIDDAESWPEVGKSVTTPNEGSSRRSESREKESGEHADGGHEREGSQSQATPRKSASILLFSPPPLSSFSVLLLCASCQPSVLRLSVVRWSCEKTKWVPIPPEELQAAADANRPQHLHGRNRQQHHSRHQGSTSASASGSASGAASHSQSRTHSATGMRQSLSHASSAAHSQVQSRTGSVHSSPRQPPRGMKSSPLEMSVTGVSGYTMHPGSANRSMRSSRAGSPQQAPAPFVPPPDFVPGYAGPAFQGPGVPPAGPIPRSALPEQLRADTSNGTTYYQPVPPPLSAHPSSYHSSRGPGSPVTSTYPLPYPGAYGPPQGAMPPIPVHPGYGTPPYPVYNPYGYPYAQPYGFWPQGTPPSAVSPPPPPSGPSEGGLPPPTMMVRPPPPGESDAVAGYRDVGFAQQSDPQARPGDADNVERGRRARELSFGSIGIPGAGKSPSPQPPAASLVEAERAQLAGALAEDADKSFTTFSIGIAPGEIGPVRIRSRTRSKGHLGSEASVAGTAVPEQPEEAAEAQPEAGVMQVAIAVEEIEEKVKVVDLTGSDTKWQFGTAKQADEPTTADVTPSPMQPNALGMSQDEQPIPIAPAPFVPQSLPQPPAELDATHIPTAEPAYPVPHNGLSPPPFVPQAVPPPAPPPDAGVGDEWEVRDYGYGFGRPGGPSYPPYNTRDDRGRDRRDFPQDRESHGRPRRGSYSGYGYERGGFGGRRGRGANGFGRGFHGRSFSRGGFQGRQPPFTVAQPPPPPPPPSDTYYPQPPSAPITTYIPPGYDPYAYPQYPPAPQAAPAGPPMPMPQSPITFPLDPTRYYLLGQLEYYLSSQNMAQDFFLRQQMDSRGWIPIALIASFNRVKQLTLDMQTVRDVLILSSLVEVRDGWVRMRQWEQFVLPNAAPSTVEGGESPQSVPHAPGAVPAGDGGSAGSRSSHEGEGEEDEEEDVVFVMGKEADPSWTPA</sequence>
<evidence type="ECO:0000256" key="2">
    <source>
        <dbReference type="PROSITE-ProRule" id="PRU00332"/>
    </source>
</evidence>
<feature type="compositionally biased region" description="Pro residues" evidence="3">
    <location>
        <begin position="843"/>
        <end position="860"/>
    </location>
</feature>
<organism evidence="5 6">
    <name type="scientific">Obba rivulosa</name>
    <dbReference type="NCBI Taxonomy" id="1052685"/>
    <lineage>
        <taxon>Eukaryota</taxon>
        <taxon>Fungi</taxon>
        <taxon>Dikarya</taxon>
        <taxon>Basidiomycota</taxon>
        <taxon>Agaricomycotina</taxon>
        <taxon>Agaricomycetes</taxon>
        <taxon>Polyporales</taxon>
        <taxon>Gelatoporiaceae</taxon>
        <taxon>Obba</taxon>
    </lineage>
</organism>
<keyword evidence="6" id="KW-1185">Reference proteome</keyword>
<protein>
    <recommendedName>
        <fullName evidence="4">HTH La-type RNA-binding domain-containing protein</fullName>
    </recommendedName>
</protein>
<feature type="region of interest" description="Disordered" evidence="3">
    <location>
        <begin position="771"/>
        <end position="971"/>
    </location>
</feature>
<feature type="region of interest" description="Disordered" evidence="3">
    <location>
        <begin position="1111"/>
        <end position="1171"/>
    </location>
</feature>
<dbReference type="InterPro" id="IPR036390">
    <property type="entry name" value="WH_DNA-bd_sf"/>
</dbReference>
<feature type="compositionally biased region" description="Low complexity" evidence="3">
    <location>
        <begin position="350"/>
        <end position="369"/>
    </location>
</feature>
<feature type="compositionally biased region" description="Low complexity" evidence="3">
    <location>
        <begin position="942"/>
        <end position="960"/>
    </location>
</feature>
<feature type="region of interest" description="Disordered" evidence="3">
    <location>
        <begin position="576"/>
        <end position="671"/>
    </location>
</feature>
<feature type="region of interest" description="Disordered" evidence="3">
    <location>
        <begin position="165"/>
        <end position="274"/>
    </location>
</feature>
<feature type="compositionally biased region" description="Polar residues" evidence="3">
    <location>
        <begin position="489"/>
        <end position="498"/>
    </location>
</feature>
<feature type="region of interest" description="Disordered" evidence="3">
    <location>
        <begin position="1"/>
        <end position="151"/>
    </location>
</feature>
<feature type="compositionally biased region" description="Low complexity" evidence="3">
    <location>
        <begin position="87"/>
        <end position="99"/>
    </location>
</feature>
<evidence type="ECO:0000256" key="3">
    <source>
        <dbReference type="SAM" id="MobiDB-lite"/>
    </source>
</evidence>
<feature type="compositionally biased region" description="Pro residues" evidence="3">
    <location>
        <begin position="805"/>
        <end position="820"/>
    </location>
</feature>
<dbReference type="InterPro" id="IPR006630">
    <property type="entry name" value="La_HTH"/>
</dbReference>
<feature type="compositionally biased region" description="Low complexity" evidence="3">
    <location>
        <begin position="35"/>
        <end position="74"/>
    </location>
</feature>
<feature type="compositionally biased region" description="Basic residues" evidence="3">
    <location>
        <begin position="335"/>
        <end position="349"/>
    </location>
</feature>
<dbReference type="Gene3D" id="1.10.10.10">
    <property type="entry name" value="Winged helix-like DNA-binding domain superfamily/Winged helix DNA-binding domain"/>
    <property type="match status" value="1"/>
</dbReference>
<dbReference type="SUPFAM" id="SSF46785">
    <property type="entry name" value="Winged helix' DNA-binding domain"/>
    <property type="match status" value="1"/>
</dbReference>
<feature type="compositionally biased region" description="Pro residues" evidence="3">
    <location>
        <begin position="961"/>
        <end position="971"/>
    </location>
</feature>
<gene>
    <name evidence="5" type="ORF">OBBRIDRAFT_839472</name>
</gene>
<name>A0A8E2AQB4_9APHY</name>
<keyword evidence="1 2" id="KW-0694">RNA-binding</keyword>
<evidence type="ECO:0000256" key="1">
    <source>
        <dbReference type="ARBA" id="ARBA00022884"/>
    </source>
</evidence>
<dbReference type="GO" id="GO:0003723">
    <property type="term" value="F:RNA binding"/>
    <property type="evidence" value="ECO:0007669"/>
    <property type="project" value="UniProtKB-UniRule"/>
</dbReference>
<feature type="compositionally biased region" description="Basic and acidic residues" evidence="3">
    <location>
        <begin position="242"/>
        <end position="265"/>
    </location>
</feature>
<feature type="compositionally biased region" description="Polar residues" evidence="3">
    <location>
        <begin position="165"/>
        <end position="187"/>
    </location>
</feature>
<evidence type="ECO:0000313" key="5">
    <source>
        <dbReference type="EMBL" id="OCH84757.1"/>
    </source>
</evidence>
<reference evidence="5 6" key="1">
    <citation type="submission" date="2016-07" db="EMBL/GenBank/DDBJ databases">
        <title>Draft genome of the white-rot fungus Obba rivulosa 3A-2.</title>
        <authorList>
            <consortium name="DOE Joint Genome Institute"/>
            <person name="Miettinen O."/>
            <person name="Riley R."/>
            <person name="Acob R."/>
            <person name="Barry K."/>
            <person name="Cullen D."/>
            <person name="De Vries R."/>
            <person name="Hainaut M."/>
            <person name="Hatakka A."/>
            <person name="Henrissat B."/>
            <person name="Hilden K."/>
            <person name="Kuo R."/>
            <person name="Labutti K."/>
            <person name="Lipzen A."/>
            <person name="Makela M.R."/>
            <person name="Sandor L."/>
            <person name="Spatafora J.W."/>
            <person name="Grigoriev I.V."/>
            <person name="Hibbett D.S."/>
        </authorList>
    </citation>
    <scope>NUCLEOTIDE SEQUENCE [LARGE SCALE GENOMIC DNA]</scope>
    <source>
        <strain evidence="5 6">3A-2</strain>
    </source>
</reference>
<evidence type="ECO:0000259" key="4">
    <source>
        <dbReference type="PROSITE" id="PS50961"/>
    </source>
</evidence>
<dbReference type="Pfam" id="PF05383">
    <property type="entry name" value="La"/>
    <property type="match status" value="1"/>
</dbReference>